<comment type="similarity">
    <text evidence="2 8">Belongs to the Casparian strip membrane proteins (CASP) family.</text>
</comment>
<sequence length="350" mass="38221">MSEGSEEGIKNLQPIPKAAVEAHQMNKDSLAKDEDDSVQKNKDPTLPDESPCPTHQSPYLRSRKSPSPLHSSSESLISQGHCSPPPTLDQRFSPPPQNSPPHSSPDSSISSDLCSVADGAPPVEDHRSPPKPPEKPASPVVVTNRFQVEPKVVTKLDPGAQEGVVGVNDVEEGTAAAARSDNRRLRPDVSAFLLSKKESKLNKALLGLRIAASVLCLASFSVLAADREKGWALDSYYVYKEFRYNFSVNVIGFVYSGLQVIGLINYFITGKYLLQHRLRGFFSFSMDQILTYLLMSASSTAATRAYDWESYWGEDVFPEMANASTGLSFVAFVAFALTSLVSGYILCKSR</sequence>
<organism evidence="11 12">
    <name type="scientific">Acacia crassicarpa</name>
    <name type="common">northern wattle</name>
    <dbReference type="NCBI Taxonomy" id="499986"/>
    <lineage>
        <taxon>Eukaryota</taxon>
        <taxon>Viridiplantae</taxon>
        <taxon>Streptophyta</taxon>
        <taxon>Embryophyta</taxon>
        <taxon>Tracheophyta</taxon>
        <taxon>Spermatophyta</taxon>
        <taxon>Magnoliopsida</taxon>
        <taxon>eudicotyledons</taxon>
        <taxon>Gunneridae</taxon>
        <taxon>Pentapetalae</taxon>
        <taxon>rosids</taxon>
        <taxon>fabids</taxon>
        <taxon>Fabales</taxon>
        <taxon>Fabaceae</taxon>
        <taxon>Caesalpinioideae</taxon>
        <taxon>mimosoid clade</taxon>
        <taxon>Acacieae</taxon>
        <taxon>Acacia</taxon>
    </lineage>
</organism>
<keyword evidence="12" id="KW-1185">Reference proteome</keyword>
<dbReference type="Pfam" id="PF04535">
    <property type="entry name" value="CASP_dom"/>
    <property type="match status" value="1"/>
</dbReference>
<feature type="compositionally biased region" description="Pro residues" evidence="9">
    <location>
        <begin position="83"/>
        <end position="103"/>
    </location>
</feature>
<comment type="subcellular location">
    <subcellularLocation>
        <location evidence="1 8">Cell membrane</location>
        <topology evidence="1 8">Multi-pass membrane protein</topology>
    </subcellularLocation>
</comment>
<feature type="compositionally biased region" description="Low complexity" evidence="9">
    <location>
        <begin position="65"/>
        <end position="78"/>
    </location>
</feature>
<name>A0AAE1N368_9FABA</name>
<dbReference type="EMBL" id="JAWXYG010000002">
    <property type="protein sequence ID" value="KAK4282428.1"/>
    <property type="molecule type" value="Genomic_DNA"/>
</dbReference>
<keyword evidence="7 8" id="KW-0472">Membrane</keyword>
<evidence type="ECO:0000313" key="12">
    <source>
        <dbReference type="Proteomes" id="UP001293593"/>
    </source>
</evidence>
<comment type="caution">
    <text evidence="11">The sequence shown here is derived from an EMBL/GenBank/DDBJ whole genome shotgun (WGS) entry which is preliminary data.</text>
</comment>
<proteinExistence type="inferred from homology"/>
<feature type="region of interest" description="Disordered" evidence="9">
    <location>
        <begin position="1"/>
        <end position="142"/>
    </location>
</feature>
<evidence type="ECO:0000256" key="1">
    <source>
        <dbReference type="ARBA" id="ARBA00004651"/>
    </source>
</evidence>
<evidence type="ECO:0000313" key="11">
    <source>
        <dbReference type="EMBL" id="KAK4282428.1"/>
    </source>
</evidence>
<reference evidence="11" key="1">
    <citation type="submission" date="2023-10" db="EMBL/GenBank/DDBJ databases">
        <title>Chromosome-level genome of the transformable northern wattle, Acacia crassicarpa.</title>
        <authorList>
            <person name="Massaro I."/>
            <person name="Sinha N.R."/>
            <person name="Poethig S."/>
            <person name="Leichty A.R."/>
        </authorList>
    </citation>
    <scope>NUCLEOTIDE SEQUENCE</scope>
    <source>
        <strain evidence="11">Acra3RX</strain>
        <tissue evidence="11">Leaf</tissue>
    </source>
</reference>
<evidence type="ECO:0000256" key="8">
    <source>
        <dbReference type="RuleBase" id="RU361233"/>
    </source>
</evidence>
<feature type="transmembrane region" description="Helical" evidence="8">
    <location>
        <begin position="289"/>
        <end position="306"/>
    </location>
</feature>
<dbReference type="PANTHER" id="PTHR33573">
    <property type="entry name" value="CASP-LIKE PROTEIN 4A4"/>
    <property type="match status" value="1"/>
</dbReference>
<evidence type="ECO:0000256" key="3">
    <source>
        <dbReference type="ARBA" id="ARBA00011489"/>
    </source>
</evidence>
<accession>A0AAE1N368</accession>
<evidence type="ECO:0000256" key="5">
    <source>
        <dbReference type="ARBA" id="ARBA00022692"/>
    </source>
</evidence>
<keyword evidence="6 8" id="KW-1133">Transmembrane helix</keyword>
<keyword evidence="4 8" id="KW-1003">Cell membrane</keyword>
<feature type="transmembrane region" description="Helical" evidence="8">
    <location>
        <begin position="244"/>
        <end position="268"/>
    </location>
</feature>
<feature type="compositionally biased region" description="Basic and acidic residues" evidence="9">
    <location>
        <begin position="123"/>
        <end position="134"/>
    </location>
</feature>
<feature type="compositionally biased region" description="Basic and acidic residues" evidence="9">
    <location>
        <begin position="24"/>
        <end position="45"/>
    </location>
</feature>
<dbReference type="Proteomes" id="UP001293593">
    <property type="component" value="Unassembled WGS sequence"/>
</dbReference>
<comment type="subunit">
    <text evidence="3 8">Homodimer and heterodimers.</text>
</comment>
<gene>
    <name evidence="11" type="ORF">QN277_013807</name>
</gene>
<evidence type="ECO:0000256" key="4">
    <source>
        <dbReference type="ARBA" id="ARBA00022475"/>
    </source>
</evidence>
<protein>
    <recommendedName>
        <fullName evidence="8">CASP-like protein</fullName>
    </recommendedName>
</protein>
<evidence type="ECO:0000256" key="7">
    <source>
        <dbReference type="ARBA" id="ARBA00023136"/>
    </source>
</evidence>
<dbReference type="AlphaFoldDB" id="A0AAE1N368"/>
<feature type="transmembrane region" description="Helical" evidence="8">
    <location>
        <begin position="204"/>
        <end position="224"/>
    </location>
</feature>
<feature type="transmembrane region" description="Helical" evidence="8">
    <location>
        <begin position="326"/>
        <end position="347"/>
    </location>
</feature>
<dbReference type="PANTHER" id="PTHR33573:SF38">
    <property type="entry name" value="CASP-LIKE PROTEIN 4A1"/>
    <property type="match status" value="1"/>
</dbReference>
<evidence type="ECO:0000256" key="2">
    <source>
        <dbReference type="ARBA" id="ARBA00007651"/>
    </source>
</evidence>
<dbReference type="GO" id="GO:0005886">
    <property type="term" value="C:plasma membrane"/>
    <property type="evidence" value="ECO:0007669"/>
    <property type="project" value="UniProtKB-SubCell"/>
</dbReference>
<keyword evidence="5 8" id="KW-0812">Transmembrane</keyword>
<evidence type="ECO:0000256" key="6">
    <source>
        <dbReference type="ARBA" id="ARBA00022989"/>
    </source>
</evidence>
<dbReference type="InterPro" id="IPR006702">
    <property type="entry name" value="CASP_dom"/>
</dbReference>
<feature type="domain" description="Casparian strip membrane protein" evidence="10">
    <location>
        <begin position="199"/>
        <end position="334"/>
    </location>
</feature>
<evidence type="ECO:0000259" key="10">
    <source>
        <dbReference type="Pfam" id="PF04535"/>
    </source>
</evidence>
<evidence type="ECO:0000256" key="9">
    <source>
        <dbReference type="SAM" id="MobiDB-lite"/>
    </source>
</evidence>